<dbReference type="AlphaFoldDB" id="A0A8T1TMG1"/>
<protein>
    <recommendedName>
        <fullName evidence="1">DOT1 domain-containing protein</fullName>
    </recommendedName>
</protein>
<dbReference type="Proteomes" id="UP000688947">
    <property type="component" value="Unassembled WGS sequence"/>
</dbReference>
<dbReference type="OrthoDB" id="119566at2759"/>
<dbReference type="GO" id="GO:0031151">
    <property type="term" value="F:histone H3K79 methyltransferase activity"/>
    <property type="evidence" value="ECO:0007669"/>
    <property type="project" value="InterPro"/>
</dbReference>
<sequence length="268" mass="29497">MKVQQYRYIQVRQELRQGPVPPIQSPAGTSSVLSSSNEEQAVASIATIGVTALLREIGDVDTSDVFFDIGAGLGNVVAQFVLATKVSNVIGLEVRADVYIVGMEMIAKSGHGQHIQEKTEFYCNAVTGLCFSRMLLYKQATILFWNNILFEPVIMEYVKRDLGEMIQARLVVCTAPPFAHATASLASTNYDLPLSYSHRQTSPAAGEPSRSGLTFTVHFKANNRRNCYSEIKLNTQFKMACKAFSSKKNATISIFLSSCTHTKQLPVD</sequence>
<feature type="domain" description="DOT1" evidence="1">
    <location>
        <begin position="59"/>
        <end position="200"/>
    </location>
</feature>
<reference evidence="2" key="1">
    <citation type="submission" date="2021-01" db="EMBL/GenBank/DDBJ databases">
        <title>Phytophthora aleatoria, a newly-described species from Pinus radiata is distinct from Phytophthora cactorum isolates based on comparative genomics.</title>
        <authorList>
            <person name="Mcdougal R."/>
            <person name="Panda P."/>
            <person name="Williams N."/>
            <person name="Studholme D.J."/>
        </authorList>
    </citation>
    <scope>NUCLEOTIDE SEQUENCE</scope>
    <source>
        <strain evidence="2">NZFS 3830</strain>
    </source>
</reference>
<proteinExistence type="predicted"/>
<dbReference type="VEuPathDB" id="FungiDB:PC110_g5654"/>
<evidence type="ECO:0000313" key="3">
    <source>
        <dbReference type="Proteomes" id="UP000688947"/>
    </source>
</evidence>
<dbReference type="EMBL" id="JAENGZ010002614">
    <property type="protein sequence ID" value="KAG6943290.1"/>
    <property type="molecule type" value="Genomic_DNA"/>
</dbReference>
<dbReference type="Pfam" id="PF08123">
    <property type="entry name" value="DOT1"/>
    <property type="match status" value="1"/>
</dbReference>
<name>A0A8T1TMG1_9STRA</name>
<evidence type="ECO:0000259" key="1">
    <source>
        <dbReference type="Pfam" id="PF08123"/>
    </source>
</evidence>
<comment type="caution">
    <text evidence="2">The sequence shown here is derived from an EMBL/GenBank/DDBJ whole genome shotgun (WGS) entry which is preliminary data.</text>
</comment>
<dbReference type="InterPro" id="IPR025789">
    <property type="entry name" value="DOT1_dom"/>
</dbReference>
<accession>A0A8T1TMG1</accession>
<organism evidence="2 3">
    <name type="scientific">Phytophthora cactorum</name>
    <dbReference type="NCBI Taxonomy" id="29920"/>
    <lineage>
        <taxon>Eukaryota</taxon>
        <taxon>Sar</taxon>
        <taxon>Stramenopiles</taxon>
        <taxon>Oomycota</taxon>
        <taxon>Peronosporomycetes</taxon>
        <taxon>Peronosporales</taxon>
        <taxon>Peronosporaceae</taxon>
        <taxon>Phytophthora</taxon>
    </lineage>
</organism>
<gene>
    <name evidence="2" type="ORF">JG687_00018557</name>
</gene>
<evidence type="ECO:0000313" key="2">
    <source>
        <dbReference type="EMBL" id="KAG6943290.1"/>
    </source>
</evidence>